<sequence>MTTAYSESSTERTPGRAWTIRLTGHADRSATVTCGTAACRMPPRSRNLAVLRAFAAQHVAAHAKAATVRPNAACHCRAQRCATHEHTRVHCAGTVVLILRHDPTVGRVWTLEEVCESCAPLISNATILARAARTRAPAPAEAAKKIAVPAQSGVPGGFFSSPSAAPVGEPTSRRPGRAAHQPRRGAGALT</sequence>
<dbReference type="Proteomes" id="UP000095759">
    <property type="component" value="Unassembled WGS sequence"/>
</dbReference>
<comment type="caution">
    <text evidence="2">The sequence shown here is derived from an EMBL/GenBank/DDBJ whole genome shotgun (WGS) entry which is preliminary data.</text>
</comment>
<dbReference type="OrthoDB" id="4242046at2"/>
<organism evidence="2 3">
    <name type="scientific">Streptomyces agglomeratus</name>
    <dbReference type="NCBI Taxonomy" id="285458"/>
    <lineage>
        <taxon>Bacteria</taxon>
        <taxon>Bacillati</taxon>
        <taxon>Actinomycetota</taxon>
        <taxon>Actinomycetes</taxon>
        <taxon>Kitasatosporales</taxon>
        <taxon>Streptomycetaceae</taxon>
        <taxon>Streptomyces</taxon>
    </lineage>
</organism>
<name>A0A1E5PHV6_9ACTN</name>
<feature type="compositionally biased region" description="Low complexity" evidence="1">
    <location>
        <begin position="153"/>
        <end position="163"/>
    </location>
</feature>
<dbReference type="RefSeq" id="WP_069935926.1">
    <property type="nucleotide sequence ID" value="NZ_MEHJ01000001.1"/>
</dbReference>
<evidence type="ECO:0000256" key="1">
    <source>
        <dbReference type="SAM" id="MobiDB-lite"/>
    </source>
</evidence>
<evidence type="ECO:0000313" key="3">
    <source>
        <dbReference type="Proteomes" id="UP000095759"/>
    </source>
</evidence>
<proteinExistence type="predicted"/>
<evidence type="ECO:0000313" key="2">
    <source>
        <dbReference type="EMBL" id="OEJ29123.1"/>
    </source>
</evidence>
<keyword evidence="3" id="KW-1185">Reference proteome</keyword>
<dbReference type="AlphaFoldDB" id="A0A1E5PHV6"/>
<feature type="region of interest" description="Disordered" evidence="1">
    <location>
        <begin position="153"/>
        <end position="190"/>
    </location>
</feature>
<feature type="compositionally biased region" description="Basic residues" evidence="1">
    <location>
        <begin position="174"/>
        <end position="183"/>
    </location>
</feature>
<reference evidence="2 3" key="1">
    <citation type="submission" date="2016-08" db="EMBL/GenBank/DDBJ databases">
        <title>Complete genome sequence of Streptomyces agglomeratus strain 6-3-2, a novel anti-MRSA actinomycete isolated from Wuli of Tebit, China.</title>
        <authorList>
            <person name="Chen X."/>
        </authorList>
    </citation>
    <scope>NUCLEOTIDE SEQUENCE [LARGE SCALE GENOMIC DNA]</scope>
    <source>
        <strain evidence="2 3">6-3-2</strain>
    </source>
</reference>
<gene>
    <name evidence="2" type="ORF">AS594_00455</name>
</gene>
<protein>
    <submittedName>
        <fullName evidence="2">Uncharacterized protein</fullName>
    </submittedName>
</protein>
<dbReference type="EMBL" id="MEHJ01000001">
    <property type="protein sequence ID" value="OEJ29123.1"/>
    <property type="molecule type" value="Genomic_DNA"/>
</dbReference>
<accession>A0A1E5PHV6</accession>